<dbReference type="EMBL" id="BMAU01021183">
    <property type="protein sequence ID" value="GFX95127.1"/>
    <property type="molecule type" value="Genomic_DNA"/>
</dbReference>
<dbReference type="PANTHER" id="PTHR23409:SF21">
    <property type="entry name" value="CAPSID PROTEIN"/>
    <property type="match status" value="1"/>
</dbReference>
<proteinExistence type="predicted"/>
<dbReference type="Proteomes" id="UP000887159">
    <property type="component" value="Unassembled WGS sequence"/>
</dbReference>
<dbReference type="PANTHER" id="PTHR23409">
    <property type="entry name" value="RIBONUCLEOSIDE-DIPHOSPHATE REDUCTASE SMALL CHAIN"/>
    <property type="match status" value="1"/>
</dbReference>
<organism evidence="1 2">
    <name type="scientific">Trichonephila clavipes</name>
    <name type="common">Golden silk orbweaver</name>
    <name type="synonym">Nephila clavipes</name>
    <dbReference type="NCBI Taxonomy" id="2585209"/>
    <lineage>
        <taxon>Eukaryota</taxon>
        <taxon>Metazoa</taxon>
        <taxon>Ecdysozoa</taxon>
        <taxon>Arthropoda</taxon>
        <taxon>Chelicerata</taxon>
        <taxon>Arachnida</taxon>
        <taxon>Araneae</taxon>
        <taxon>Araneomorphae</taxon>
        <taxon>Entelegynae</taxon>
        <taxon>Araneoidea</taxon>
        <taxon>Nephilidae</taxon>
        <taxon>Trichonephila</taxon>
    </lineage>
</organism>
<sequence>MAFLLKESPECVKSELNLFLAPPTQTVIEKGQWVQFHPITNVADGGPIEFLIPGSGDAYLDLSQTQLHVRAKIFKSDGKVITNENKVGPVNLFLHSLFSQVDVCLNERTVSSSNNTYPYRAIIETLLNHGYDSKTSQLTSELYYKDTAGRMNVYDENDKEPNEGFKSRVKFIKGSGTVDMVGRLHVDLFNQDRLLLNLVDVKLKLIRSKPSFCLMGEGDYNVIFEHVSLYVRKVQVNPAVVIGHAKALERTTAKYPIDRVSCKVFSIPQSSYSFIQDNVFSGQMPKRIVIACVDNDAFNGNYKKSPFEFKHYDVNFIGVYVDGQPVPHQPLELDFEKGNYIQAYNNLFLNSEGLHLSRSEFSKGYSFFFFLFDLSPDLCEGEHFNLIRHSNLRVELKFNKALNETVSLIVFAEFESLIEINKTRNVLFDFGN</sequence>
<evidence type="ECO:0000313" key="2">
    <source>
        <dbReference type="Proteomes" id="UP000887159"/>
    </source>
</evidence>
<dbReference type="GO" id="GO:0005829">
    <property type="term" value="C:cytosol"/>
    <property type="evidence" value="ECO:0007669"/>
    <property type="project" value="TreeGrafter"/>
</dbReference>
<protein>
    <submittedName>
        <fullName evidence="1">Uncharacterized protein F54H12.2</fullName>
    </submittedName>
</protein>
<gene>
    <name evidence="1" type="primary">F54H12.2</name>
    <name evidence="1" type="ORF">TNCV_3605861</name>
</gene>
<name>A0A8X6RU32_TRICX</name>
<dbReference type="AlphaFoldDB" id="A0A8X6RU32"/>
<dbReference type="GO" id="GO:0009263">
    <property type="term" value="P:deoxyribonucleotide biosynthetic process"/>
    <property type="evidence" value="ECO:0007669"/>
    <property type="project" value="InterPro"/>
</dbReference>
<accession>A0A8X6RU32</accession>
<reference evidence="1" key="1">
    <citation type="submission" date="2020-08" db="EMBL/GenBank/DDBJ databases">
        <title>Multicomponent nature underlies the extraordinary mechanical properties of spider dragline silk.</title>
        <authorList>
            <person name="Kono N."/>
            <person name="Nakamura H."/>
            <person name="Mori M."/>
            <person name="Yoshida Y."/>
            <person name="Ohtoshi R."/>
            <person name="Malay A.D."/>
            <person name="Moran D.A.P."/>
            <person name="Tomita M."/>
            <person name="Numata K."/>
            <person name="Arakawa K."/>
        </authorList>
    </citation>
    <scope>NUCLEOTIDE SEQUENCE</scope>
</reference>
<dbReference type="InterPro" id="IPR000358">
    <property type="entry name" value="RNR_small_fam"/>
</dbReference>
<dbReference type="GO" id="GO:0004748">
    <property type="term" value="F:ribonucleoside-diphosphate reductase activity, thioredoxin disulfide as acceptor"/>
    <property type="evidence" value="ECO:0007669"/>
    <property type="project" value="TreeGrafter"/>
</dbReference>
<comment type="caution">
    <text evidence="1">The sequence shown here is derived from an EMBL/GenBank/DDBJ whole genome shotgun (WGS) entry which is preliminary data.</text>
</comment>
<evidence type="ECO:0000313" key="1">
    <source>
        <dbReference type="EMBL" id="GFX95127.1"/>
    </source>
</evidence>
<keyword evidence="2" id="KW-1185">Reference proteome</keyword>